<sequence>MCHQKLQAGDMRWYSLVKNQVCSDEARGSKEKDRAGSTHESRSDSFHDPVRYGSVSCSINHFQMPCESESAILAPFSYIPLTPKHRQLHLQWCQASATRNTTDWSNVLFSDESRFVLGTDDDCIWVWRHIGKFHLHCYTTHCLHSRHNGLGGRGL</sequence>
<gene>
    <name evidence="2" type="ORF">X975_04124</name>
</gene>
<reference evidence="2 3" key="1">
    <citation type="submission" date="2013-11" db="EMBL/GenBank/DDBJ databases">
        <title>Genome sequencing of Stegodyphus mimosarum.</title>
        <authorList>
            <person name="Bechsgaard J."/>
        </authorList>
    </citation>
    <scope>NUCLEOTIDE SEQUENCE [LARGE SCALE GENOMIC DNA]</scope>
</reference>
<dbReference type="Proteomes" id="UP000054359">
    <property type="component" value="Unassembled WGS sequence"/>
</dbReference>
<protein>
    <submittedName>
        <fullName evidence="2">Uncharacterized protein</fullName>
    </submittedName>
</protein>
<evidence type="ECO:0000313" key="3">
    <source>
        <dbReference type="Proteomes" id="UP000054359"/>
    </source>
</evidence>
<dbReference type="Gene3D" id="3.30.420.10">
    <property type="entry name" value="Ribonuclease H-like superfamily/Ribonuclease H"/>
    <property type="match status" value="1"/>
</dbReference>
<evidence type="ECO:0000256" key="1">
    <source>
        <dbReference type="SAM" id="MobiDB-lite"/>
    </source>
</evidence>
<dbReference type="OrthoDB" id="6246393at2759"/>
<name>A0A087UPP4_STEMI</name>
<proteinExistence type="predicted"/>
<accession>A0A087UPP4</accession>
<dbReference type="EMBL" id="KK120907">
    <property type="protein sequence ID" value="KFM79333.1"/>
    <property type="molecule type" value="Genomic_DNA"/>
</dbReference>
<evidence type="ECO:0000313" key="2">
    <source>
        <dbReference type="EMBL" id="KFM79333.1"/>
    </source>
</evidence>
<dbReference type="GO" id="GO:0003676">
    <property type="term" value="F:nucleic acid binding"/>
    <property type="evidence" value="ECO:0007669"/>
    <property type="project" value="InterPro"/>
</dbReference>
<feature type="non-terminal residue" evidence="2">
    <location>
        <position position="155"/>
    </location>
</feature>
<keyword evidence="3" id="KW-1185">Reference proteome</keyword>
<dbReference type="AlphaFoldDB" id="A0A087UPP4"/>
<feature type="region of interest" description="Disordered" evidence="1">
    <location>
        <begin position="25"/>
        <end position="47"/>
    </location>
</feature>
<organism evidence="2 3">
    <name type="scientific">Stegodyphus mimosarum</name>
    <name type="common">African social velvet spider</name>
    <dbReference type="NCBI Taxonomy" id="407821"/>
    <lineage>
        <taxon>Eukaryota</taxon>
        <taxon>Metazoa</taxon>
        <taxon>Ecdysozoa</taxon>
        <taxon>Arthropoda</taxon>
        <taxon>Chelicerata</taxon>
        <taxon>Arachnida</taxon>
        <taxon>Araneae</taxon>
        <taxon>Araneomorphae</taxon>
        <taxon>Entelegynae</taxon>
        <taxon>Eresoidea</taxon>
        <taxon>Eresidae</taxon>
        <taxon>Stegodyphus</taxon>
    </lineage>
</organism>
<dbReference type="InterPro" id="IPR036397">
    <property type="entry name" value="RNaseH_sf"/>
</dbReference>